<keyword evidence="4" id="KW-1185">Reference proteome</keyword>
<reference evidence="3" key="2">
    <citation type="submission" date="2025-09" db="UniProtKB">
        <authorList>
            <consortium name="Ensembl"/>
        </authorList>
    </citation>
    <scope>IDENTIFICATION</scope>
</reference>
<evidence type="ECO:0000313" key="3">
    <source>
        <dbReference type="Ensembl" id="ENSSGRP00000033549.1"/>
    </source>
</evidence>
<dbReference type="InterPro" id="IPR023485">
    <property type="entry name" value="Ptyr_pPase"/>
</dbReference>
<dbReference type="InterPro" id="IPR036196">
    <property type="entry name" value="Ptyr_pPase_sf"/>
</dbReference>
<name>A0A672MA37_SINGR</name>
<sequence>MCIAVIIIMLYVCCVLQWVIDSGATSDWNTGSSPDSCGLACLRKHGIETDHRARQVLHLIFFCIFNFLPINRF</sequence>
<dbReference type="AlphaFoldDB" id="A0A672MA37"/>
<proteinExistence type="predicted"/>
<dbReference type="Proteomes" id="UP000472262">
    <property type="component" value="Unassembled WGS sequence"/>
</dbReference>
<dbReference type="EC" id="3.1.3.48" evidence="1"/>
<dbReference type="PANTHER" id="PTHR11717:SF7">
    <property type="entry name" value="LOW MOLECULAR WEIGHT PHOSPHOTYROSINE PROTEIN PHOSPHATASE"/>
    <property type="match status" value="1"/>
</dbReference>
<dbReference type="InParanoid" id="A0A672MA37"/>
<dbReference type="SUPFAM" id="SSF52788">
    <property type="entry name" value="Phosphotyrosine protein phosphatases I"/>
    <property type="match status" value="1"/>
</dbReference>
<evidence type="ECO:0000313" key="4">
    <source>
        <dbReference type="Proteomes" id="UP000472262"/>
    </source>
</evidence>
<dbReference type="Ensembl" id="ENSSGRT00000036013.1">
    <property type="protein sequence ID" value="ENSSGRP00000033549.1"/>
    <property type="gene ID" value="ENSSGRG00000018680.1"/>
</dbReference>
<dbReference type="Pfam" id="PF01451">
    <property type="entry name" value="LMWPc"/>
    <property type="match status" value="1"/>
</dbReference>
<protein>
    <recommendedName>
        <fullName evidence="1">protein-tyrosine-phosphatase</fullName>
        <ecNumber evidence="1">3.1.3.48</ecNumber>
    </recommendedName>
</protein>
<accession>A0A672MA37</accession>
<dbReference type="Gene3D" id="3.40.50.2300">
    <property type="match status" value="1"/>
</dbReference>
<organism evidence="3 4">
    <name type="scientific">Sinocyclocheilus grahami</name>
    <name type="common">Dianchi golden-line fish</name>
    <name type="synonym">Barbus grahami</name>
    <dbReference type="NCBI Taxonomy" id="75366"/>
    <lineage>
        <taxon>Eukaryota</taxon>
        <taxon>Metazoa</taxon>
        <taxon>Chordata</taxon>
        <taxon>Craniata</taxon>
        <taxon>Vertebrata</taxon>
        <taxon>Euteleostomi</taxon>
        <taxon>Actinopterygii</taxon>
        <taxon>Neopterygii</taxon>
        <taxon>Teleostei</taxon>
        <taxon>Ostariophysi</taxon>
        <taxon>Cypriniformes</taxon>
        <taxon>Cyprinidae</taxon>
        <taxon>Cyprininae</taxon>
        <taxon>Sinocyclocheilus</taxon>
    </lineage>
</organism>
<dbReference type="GO" id="GO:0004725">
    <property type="term" value="F:protein tyrosine phosphatase activity"/>
    <property type="evidence" value="ECO:0007669"/>
    <property type="project" value="UniProtKB-EC"/>
</dbReference>
<evidence type="ECO:0000259" key="2">
    <source>
        <dbReference type="Pfam" id="PF01451"/>
    </source>
</evidence>
<evidence type="ECO:0000256" key="1">
    <source>
        <dbReference type="ARBA" id="ARBA00013064"/>
    </source>
</evidence>
<dbReference type="PANTHER" id="PTHR11717">
    <property type="entry name" value="LOW MOLECULAR WEIGHT PROTEIN TYROSINE PHOSPHATASE"/>
    <property type="match status" value="1"/>
</dbReference>
<reference evidence="3" key="1">
    <citation type="submission" date="2025-08" db="UniProtKB">
        <authorList>
            <consortium name="Ensembl"/>
        </authorList>
    </citation>
    <scope>IDENTIFICATION</scope>
</reference>
<feature type="domain" description="Phosphotyrosine protein phosphatase I" evidence="2">
    <location>
        <begin position="17"/>
        <end position="56"/>
    </location>
</feature>
<dbReference type="InterPro" id="IPR050438">
    <property type="entry name" value="LMW_PTPase"/>
</dbReference>